<dbReference type="AlphaFoldDB" id="D4ZAC7"/>
<accession>D4ZAC7</accession>
<proteinExistence type="predicted"/>
<dbReference type="Proteomes" id="UP000002350">
    <property type="component" value="Chromosome"/>
</dbReference>
<evidence type="ECO:0000313" key="2">
    <source>
        <dbReference type="Proteomes" id="UP000002350"/>
    </source>
</evidence>
<dbReference type="EMBL" id="AP011177">
    <property type="protein sequence ID" value="BAJ02972.1"/>
    <property type="molecule type" value="Genomic_DNA"/>
</dbReference>
<evidence type="ECO:0000313" key="1">
    <source>
        <dbReference type="EMBL" id="BAJ02972.1"/>
    </source>
</evidence>
<reference evidence="2" key="1">
    <citation type="journal article" date="2010" name="Mol. Biosyst.">
        <title>Complete genome sequence and comparative analysis of Shewanella violacea, a psychrophilic and piezophilic bacterium from deep sea floor sediments.</title>
        <authorList>
            <person name="Aono E."/>
            <person name="Baba T."/>
            <person name="Ara T."/>
            <person name="Nishi T."/>
            <person name="Nakamichi T."/>
            <person name="Inamoto E."/>
            <person name="Toyonaga H."/>
            <person name="Hasegawa M."/>
            <person name="Takai Y."/>
            <person name="Okumura Y."/>
            <person name="Baba M."/>
            <person name="Tomita M."/>
            <person name="Kato C."/>
            <person name="Oshima T."/>
            <person name="Nakasone K."/>
            <person name="Mori H."/>
        </authorList>
    </citation>
    <scope>NUCLEOTIDE SEQUENCE [LARGE SCALE GENOMIC DNA]</scope>
    <source>
        <strain evidence="2">JCM 10179 / CIP 106290 / LMG 19151 / DSS12</strain>
    </source>
</reference>
<name>D4ZAC7_SHEVD</name>
<keyword evidence="2" id="KW-1185">Reference proteome</keyword>
<organism evidence="1 2">
    <name type="scientific">Shewanella violacea (strain JCM 10179 / CIP 106290 / LMG 19151 / DSS12)</name>
    <dbReference type="NCBI Taxonomy" id="637905"/>
    <lineage>
        <taxon>Bacteria</taxon>
        <taxon>Pseudomonadati</taxon>
        <taxon>Pseudomonadota</taxon>
        <taxon>Gammaproteobacteria</taxon>
        <taxon>Alteromonadales</taxon>
        <taxon>Shewanellaceae</taxon>
        <taxon>Shewanella</taxon>
    </lineage>
</organism>
<dbReference type="STRING" id="637905.SVI_3001"/>
<gene>
    <name evidence="1" type="ordered locus">SVI_3001</name>
</gene>
<protein>
    <submittedName>
        <fullName evidence="1">Uncharacterized protein</fullName>
    </submittedName>
</protein>
<dbReference type="KEGG" id="svo:SVI_3001"/>
<dbReference type="HOGENOM" id="CLU_3205239_0_0_6"/>
<sequence>MAKQFTIALVLLPSIYVTLAMKLSFLSGTLMSFILPSPTLIFLFS</sequence>